<reference evidence="3 4" key="1">
    <citation type="journal article" date="2012" name="Proc. Natl. Acad. Sci. U.S.A.">
        <title>Archaeal virus with exceptional virion architecture and the largest single-stranded DNA genome.</title>
        <authorList>
            <person name="Mochizuki T."/>
            <person name="Krupovic M."/>
            <person name="Pehau-Arnaudet G."/>
            <person name="Sako Y."/>
            <person name="Forterre P."/>
            <person name="Prangishvili D."/>
        </authorList>
    </citation>
    <scope>NUCLEOTIDE SEQUENCE [LARGE SCALE GENOMIC DNA]</scope>
</reference>
<dbReference type="GeneID" id="40526266"/>
<dbReference type="KEGG" id="vg:40526266"/>
<dbReference type="SUPFAM" id="SSF53756">
    <property type="entry name" value="UDP-Glycosyltransferase/glycogen phosphorylase"/>
    <property type="match status" value="1"/>
</dbReference>
<dbReference type="Pfam" id="PF00534">
    <property type="entry name" value="Glycos_transf_1"/>
    <property type="match status" value="1"/>
</dbReference>
<organism evidence="3 4">
    <name type="scientific">Alphaspiravirus yamagawaense</name>
    <dbReference type="NCBI Taxonomy" id="1157339"/>
    <lineage>
        <taxon>Viruses</taxon>
        <taxon>Viruses incertae sedis</taxon>
        <taxon>Spiraviridae</taxon>
        <taxon>Alphaspiravirus</taxon>
    </lineage>
</organism>
<dbReference type="InterPro" id="IPR001296">
    <property type="entry name" value="Glyco_trans_1"/>
</dbReference>
<dbReference type="PANTHER" id="PTHR46401">
    <property type="entry name" value="GLYCOSYLTRANSFERASE WBBK-RELATED"/>
    <property type="match status" value="1"/>
</dbReference>
<keyword evidence="4" id="KW-1185">Reference proteome</keyword>
<gene>
    <name evidence="3" type="primary">38-318</name>
</gene>
<protein>
    <submittedName>
        <fullName evidence="3">Putative glycosyltransferase</fullName>
    </submittedName>
</protein>
<keyword evidence="1 3" id="KW-0808">Transferase</keyword>
<feature type="domain" description="Glycosyl transferase family 1" evidence="2">
    <location>
        <begin position="135"/>
        <end position="250"/>
    </location>
</feature>
<evidence type="ECO:0000313" key="3">
    <source>
        <dbReference type="EMBL" id="CCG27851.1"/>
    </source>
</evidence>
<dbReference type="PANTHER" id="PTHR46401:SF2">
    <property type="entry name" value="GLYCOSYLTRANSFERASE WBBK-RELATED"/>
    <property type="match status" value="1"/>
</dbReference>
<dbReference type="Proteomes" id="UP000003929">
    <property type="component" value="Segment"/>
</dbReference>
<proteinExistence type="predicted"/>
<dbReference type="RefSeq" id="YP_009666083.1">
    <property type="nucleotide sequence ID" value="NC_043427.1"/>
</dbReference>
<dbReference type="Gene3D" id="3.40.50.2000">
    <property type="entry name" value="Glycogen Phosphorylase B"/>
    <property type="match status" value="1"/>
</dbReference>
<evidence type="ECO:0000313" key="4">
    <source>
        <dbReference type="Proteomes" id="UP000003929"/>
    </source>
</evidence>
<name>J7QDG9_9VIRU</name>
<accession>J7QDG9</accession>
<dbReference type="EMBL" id="HE681887">
    <property type="protein sequence ID" value="CCG27851.1"/>
    <property type="molecule type" value="Genomic_DNA"/>
</dbReference>
<evidence type="ECO:0000259" key="2">
    <source>
        <dbReference type="Pfam" id="PF00534"/>
    </source>
</evidence>
<evidence type="ECO:0000256" key="1">
    <source>
        <dbReference type="ARBA" id="ARBA00022679"/>
    </source>
</evidence>
<dbReference type="GO" id="GO:0016757">
    <property type="term" value="F:glycosyltransferase activity"/>
    <property type="evidence" value="ECO:0007669"/>
    <property type="project" value="InterPro"/>
</dbReference>
<sequence length="318" mass="35702">MGRLLVRHSRAFSLTKKAREIASILGGILLGPNDNIIVDYPAVALYVLTANNLDLGLVASTYFQARRNIFYAIAEGRPKLHWLAREMLDNSIVIAPSEYSASKISEAGIHVERVIHFAVTPPKVDYDYAISLRQKFQGKKLVVWVGANMYRKGVDLIEDAAETLGNDYAVYVVTGPGDYNINDIKAKNVHVDDRVFRLPEDKLGALYYAADALLMTTRNEGFGLPSIEATLIGTPAVIPEHPVLQEVLGDCGFFYEVRRVRIEDFFGLMDMEYYEPDISTLPEAMERALREGVLTRCISVLSKRFGPDNYKAFLRYLI</sequence>